<dbReference type="InterPro" id="IPR035472">
    <property type="entry name" value="RpiR-like_SIS"/>
</dbReference>
<dbReference type="GO" id="GO:0097367">
    <property type="term" value="F:carbohydrate derivative binding"/>
    <property type="evidence" value="ECO:0007669"/>
    <property type="project" value="InterPro"/>
</dbReference>
<dbReference type="GO" id="GO:0003700">
    <property type="term" value="F:DNA-binding transcription factor activity"/>
    <property type="evidence" value="ECO:0007669"/>
    <property type="project" value="InterPro"/>
</dbReference>
<reference evidence="7" key="1">
    <citation type="submission" date="2008-04" db="EMBL/GenBank/DDBJ databases">
        <title>Draft genome sequence of Providencia stuartii (ATCC 25827).</title>
        <authorList>
            <person name="Sudarsanam P."/>
            <person name="Ley R."/>
            <person name="Guruge J."/>
            <person name="Turnbaugh P.J."/>
            <person name="Mahowald M."/>
            <person name="Liep D."/>
            <person name="Gordon J."/>
        </authorList>
    </citation>
    <scope>NUCLEOTIDE SEQUENCE [LARGE SCALE GENOMIC DNA]</scope>
    <source>
        <strain evidence="7">ATCC 25827</strain>
    </source>
</reference>
<dbReference type="GO" id="GO:0003677">
    <property type="term" value="F:DNA binding"/>
    <property type="evidence" value="ECO:0007669"/>
    <property type="project" value="UniProtKB-KW"/>
</dbReference>
<name>A0AA87CV72_PROST</name>
<sequence>MITAFSILNCQYERIFSDNLDCLNKLLIEFKGLKLSNEVILIGIIYFLLYSTNKELRMTLLDTITCLLPRLAENQRRIAQFILEKPERVLSLSSQQLAETLNVSQSAVVKFSQKVGVKGYPALKLALSEIIGRQQFDEANPHTALHNRITQNDNLMVVAQKLALEKNYSITETTRHIDFKLFEKIVDAIDKSQRVQIVGIGGSGLTAKDLSYKLQKIGITTLVESDHHVQIAAALTLTPQDTQIVISFTGKRKDMLTAASIARKQGANVIAITRSRLSPLAQLADYVLESIAEENEWRSSSISSRTAQNTLTDLLFMALLQKREARAKMLVMNARVMINRLDE</sequence>
<dbReference type="InterPro" id="IPR001347">
    <property type="entry name" value="SIS_dom"/>
</dbReference>
<gene>
    <name evidence="6" type="ORF">PROSTU_00338</name>
</gene>
<dbReference type="EMBL" id="ABJD02000046">
    <property type="protein sequence ID" value="EDU61800.1"/>
    <property type="molecule type" value="Genomic_DNA"/>
</dbReference>
<evidence type="ECO:0000313" key="6">
    <source>
        <dbReference type="EMBL" id="EDU61800.1"/>
    </source>
</evidence>
<dbReference type="Pfam" id="PF01380">
    <property type="entry name" value="SIS"/>
    <property type="match status" value="1"/>
</dbReference>
<feature type="domain" description="HTH rpiR-type" evidence="4">
    <location>
        <begin position="58"/>
        <end position="134"/>
    </location>
</feature>
<dbReference type="Gene3D" id="1.10.10.10">
    <property type="entry name" value="Winged helix-like DNA-binding domain superfamily/Winged helix DNA-binding domain"/>
    <property type="match status" value="1"/>
</dbReference>
<comment type="caution">
    <text evidence="6">The sequence shown here is derived from an EMBL/GenBank/DDBJ whole genome shotgun (WGS) entry which is preliminary data.</text>
</comment>
<accession>A0AA87CV72</accession>
<evidence type="ECO:0000259" key="5">
    <source>
        <dbReference type="PROSITE" id="PS51464"/>
    </source>
</evidence>
<dbReference type="InterPro" id="IPR036388">
    <property type="entry name" value="WH-like_DNA-bd_sf"/>
</dbReference>
<dbReference type="SUPFAM" id="SSF53697">
    <property type="entry name" value="SIS domain"/>
    <property type="match status" value="1"/>
</dbReference>
<dbReference type="PROSITE" id="PS51464">
    <property type="entry name" value="SIS"/>
    <property type="match status" value="1"/>
</dbReference>
<organism evidence="6 7">
    <name type="scientific">Providencia stuartii ATCC 25827</name>
    <dbReference type="NCBI Taxonomy" id="471874"/>
    <lineage>
        <taxon>Bacteria</taxon>
        <taxon>Pseudomonadati</taxon>
        <taxon>Pseudomonadota</taxon>
        <taxon>Gammaproteobacteria</taxon>
        <taxon>Enterobacterales</taxon>
        <taxon>Morganellaceae</taxon>
        <taxon>Providencia</taxon>
    </lineage>
</organism>
<dbReference type="InterPro" id="IPR046348">
    <property type="entry name" value="SIS_dom_sf"/>
</dbReference>
<dbReference type="PROSITE" id="PS51071">
    <property type="entry name" value="HTH_RPIR"/>
    <property type="match status" value="1"/>
</dbReference>
<evidence type="ECO:0000313" key="7">
    <source>
        <dbReference type="Proteomes" id="UP000004506"/>
    </source>
</evidence>
<keyword evidence="3" id="KW-0804">Transcription</keyword>
<dbReference type="PANTHER" id="PTHR30514:SF17">
    <property type="entry name" value="HTH-TYPE TRANSCRIPTIONAL REGULATOR MURR"/>
    <property type="match status" value="1"/>
</dbReference>
<evidence type="ECO:0000259" key="4">
    <source>
        <dbReference type="PROSITE" id="PS51071"/>
    </source>
</evidence>
<proteinExistence type="predicted"/>
<dbReference type="GO" id="GO:1901135">
    <property type="term" value="P:carbohydrate derivative metabolic process"/>
    <property type="evidence" value="ECO:0007669"/>
    <property type="project" value="InterPro"/>
</dbReference>
<keyword evidence="2" id="KW-0238">DNA-binding</keyword>
<evidence type="ECO:0000256" key="1">
    <source>
        <dbReference type="ARBA" id="ARBA00023015"/>
    </source>
</evidence>
<feature type="domain" description="SIS" evidence="5">
    <location>
        <begin position="185"/>
        <end position="325"/>
    </location>
</feature>
<dbReference type="Gene3D" id="3.40.50.10490">
    <property type="entry name" value="Glucose-6-phosphate isomerase like protein, domain 1"/>
    <property type="match status" value="1"/>
</dbReference>
<dbReference type="SUPFAM" id="SSF46689">
    <property type="entry name" value="Homeodomain-like"/>
    <property type="match status" value="1"/>
</dbReference>
<keyword evidence="1" id="KW-0805">Transcription regulation</keyword>
<evidence type="ECO:0000256" key="3">
    <source>
        <dbReference type="ARBA" id="ARBA00023163"/>
    </source>
</evidence>
<dbReference type="InterPro" id="IPR009057">
    <property type="entry name" value="Homeodomain-like_sf"/>
</dbReference>
<evidence type="ECO:0000256" key="2">
    <source>
        <dbReference type="ARBA" id="ARBA00023125"/>
    </source>
</evidence>
<dbReference type="InterPro" id="IPR000281">
    <property type="entry name" value="HTH_RpiR"/>
</dbReference>
<dbReference type="PANTHER" id="PTHR30514">
    <property type="entry name" value="GLUCOKINASE"/>
    <property type="match status" value="1"/>
</dbReference>
<protein>
    <submittedName>
        <fullName evidence="6">Phage head-tail adaptor</fullName>
    </submittedName>
</protein>
<dbReference type="InterPro" id="IPR047640">
    <property type="entry name" value="RpiR-like"/>
</dbReference>
<reference evidence="7" key="2">
    <citation type="submission" date="2008-04" db="EMBL/GenBank/DDBJ databases">
        <title>Draft genome sequence of Providencia stuartii(ATCC 25827).</title>
        <authorList>
            <person name="Sudarsanam P."/>
            <person name="Ley R."/>
            <person name="Guruge J."/>
            <person name="Turnbaugh P.J."/>
            <person name="Mahowald M."/>
            <person name="Liep D."/>
            <person name="Gordon J."/>
        </authorList>
    </citation>
    <scope>NUCLEOTIDE SEQUENCE [LARGE SCALE GENOMIC DNA]</scope>
    <source>
        <strain evidence="7">ATCC 25827</strain>
    </source>
</reference>
<reference evidence="6 7" key="3">
    <citation type="submission" date="2008-05" db="EMBL/GenBank/DDBJ databases">
        <authorList>
            <person name="Fulton L."/>
            <person name="Clifton S."/>
            <person name="Fulton B."/>
            <person name="Xu J."/>
            <person name="Minx P."/>
            <person name="Pepin K.H."/>
            <person name="Johnson M."/>
            <person name="Thiruvilangam P."/>
            <person name="Bhonagiri V."/>
            <person name="Nash W.E."/>
            <person name="Mardis E.R."/>
            <person name="Wilson R.K."/>
        </authorList>
    </citation>
    <scope>NUCLEOTIDE SEQUENCE [LARGE SCALE GENOMIC DNA]</scope>
    <source>
        <strain evidence="6 7">ATCC 25827</strain>
    </source>
</reference>
<dbReference type="Pfam" id="PF01418">
    <property type="entry name" value="HTH_6"/>
    <property type="match status" value="1"/>
</dbReference>
<dbReference type="AlphaFoldDB" id="A0AA87CV72"/>
<dbReference type="CDD" id="cd05013">
    <property type="entry name" value="SIS_RpiR"/>
    <property type="match status" value="1"/>
</dbReference>
<dbReference type="Proteomes" id="UP000004506">
    <property type="component" value="Unassembled WGS sequence"/>
</dbReference>